<proteinExistence type="inferred from homology"/>
<dbReference type="Proteomes" id="UP000503017">
    <property type="component" value="Chromosome"/>
</dbReference>
<dbReference type="PANTHER" id="PTHR43401">
    <property type="entry name" value="L-THREONINE 3-DEHYDROGENASE"/>
    <property type="match status" value="1"/>
</dbReference>
<dbReference type="PANTHER" id="PTHR43401:SF2">
    <property type="entry name" value="L-THREONINE 3-DEHYDROGENASE"/>
    <property type="match status" value="1"/>
</dbReference>
<evidence type="ECO:0000313" key="6">
    <source>
        <dbReference type="EMBL" id="QKD00680.1"/>
    </source>
</evidence>
<keyword evidence="1 4" id="KW-0479">Metal-binding</keyword>
<keyword evidence="2 4" id="KW-0862">Zinc</keyword>
<dbReference type="InterPro" id="IPR036291">
    <property type="entry name" value="NAD(P)-bd_dom_sf"/>
</dbReference>
<reference evidence="6 7" key="1">
    <citation type="submission" date="2018-10" db="EMBL/GenBank/DDBJ databases">
        <authorList>
            <person name="Perry B.J."/>
            <person name="Sullivan J.T."/>
            <person name="Murphy R.J.T."/>
            <person name="Ramsay J.P."/>
            <person name="Ronson C.W."/>
        </authorList>
    </citation>
    <scope>NUCLEOTIDE SEQUENCE [LARGE SCALE GENOMIC DNA]</scope>
    <source>
        <strain evidence="6 7">R88b</strain>
    </source>
</reference>
<evidence type="ECO:0000259" key="5">
    <source>
        <dbReference type="SMART" id="SM00829"/>
    </source>
</evidence>
<dbReference type="PROSITE" id="PS00059">
    <property type="entry name" value="ADH_ZINC"/>
    <property type="match status" value="1"/>
</dbReference>
<dbReference type="InterPro" id="IPR050129">
    <property type="entry name" value="Zn_alcohol_dh"/>
</dbReference>
<keyword evidence="3" id="KW-0560">Oxidoreductase</keyword>
<evidence type="ECO:0000256" key="1">
    <source>
        <dbReference type="ARBA" id="ARBA00022723"/>
    </source>
</evidence>
<dbReference type="GO" id="GO:0016616">
    <property type="term" value="F:oxidoreductase activity, acting on the CH-OH group of donors, NAD or NADP as acceptor"/>
    <property type="evidence" value="ECO:0007669"/>
    <property type="project" value="UniProtKB-ARBA"/>
</dbReference>
<comment type="cofactor">
    <cofactor evidence="4">
        <name>Zn(2+)</name>
        <dbReference type="ChEBI" id="CHEBI:29105"/>
    </cofactor>
</comment>
<dbReference type="Pfam" id="PF00107">
    <property type="entry name" value="ADH_zinc_N"/>
    <property type="match status" value="1"/>
</dbReference>
<gene>
    <name evidence="6" type="ORF">EB235_03620</name>
</gene>
<evidence type="ECO:0000256" key="4">
    <source>
        <dbReference type="RuleBase" id="RU361277"/>
    </source>
</evidence>
<evidence type="ECO:0000313" key="7">
    <source>
        <dbReference type="Proteomes" id="UP000503017"/>
    </source>
</evidence>
<dbReference type="InterPro" id="IPR013149">
    <property type="entry name" value="ADH-like_C"/>
</dbReference>
<dbReference type="InterPro" id="IPR013154">
    <property type="entry name" value="ADH-like_N"/>
</dbReference>
<sequence>MKALVFEKPDQPVVVDVAMPTIDDTEVMVRTRTVGICHSDYELLAGRYIIPISYPVTPGHEWCGEIVEVGKAVKNFRVGDRVVGECVVRTPERLHHFGFSMDGADRQYFNVNPDWLHKLPDSVDDNRGALIEPFTCGFYAVLRSGGTNASETVVVSGGGTIGLVSAAAAIGMGANVVVVDPIQTRRDIALKLGASEALDPSGAAERIMEITQGRGADLVIEAAGHGASLAAAFEYAGQDGRMSMVGINIGQKIPVNLGLIQMKNLTVRGCIGSPGVWPAAIRFLERTGIDLSPIQTHHFKLTEAVEAFQLGLNPQACIKVTLNTQGLN</sequence>
<dbReference type="AlphaFoldDB" id="A0A6M7WAH3"/>
<dbReference type="Gene3D" id="3.40.50.720">
    <property type="entry name" value="NAD(P)-binding Rossmann-like Domain"/>
    <property type="match status" value="1"/>
</dbReference>
<dbReference type="InterPro" id="IPR002328">
    <property type="entry name" value="ADH_Zn_CS"/>
</dbReference>
<name>A0A6M7WAH3_RHILI</name>
<dbReference type="SMART" id="SM00829">
    <property type="entry name" value="PKS_ER"/>
    <property type="match status" value="1"/>
</dbReference>
<dbReference type="Pfam" id="PF08240">
    <property type="entry name" value="ADH_N"/>
    <property type="match status" value="1"/>
</dbReference>
<evidence type="ECO:0000256" key="2">
    <source>
        <dbReference type="ARBA" id="ARBA00022833"/>
    </source>
</evidence>
<accession>A0A6M7WAH3</accession>
<dbReference type="EMBL" id="CP033367">
    <property type="protein sequence ID" value="QKD00680.1"/>
    <property type="molecule type" value="Genomic_DNA"/>
</dbReference>
<dbReference type="InterPro" id="IPR020843">
    <property type="entry name" value="ER"/>
</dbReference>
<dbReference type="GO" id="GO:0008270">
    <property type="term" value="F:zinc ion binding"/>
    <property type="evidence" value="ECO:0007669"/>
    <property type="project" value="InterPro"/>
</dbReference>
<protein>
    <submittedName>
        <fullName evidence="6">Alcohol dehydrogenase</fullName>
    </submittedName>
</protein>
<dbReference type="SUPFAM" id="SSF50129">
    <property type="entry name" value="GroES-like"/>
    <property type="match status" value="1"/>
</dbReference>
<dbReference type="RefSeq" id="WP_027032318.1">
    <property type="nucleotide sequence ID" value="NZ_CP033367.1"/>
</dbReference>
<dbReference type="Gene3D" id="3.90.180.10">
    <property type="entry name" value="Medium-chain alcohol dehydrogenases, catalytic domain"/>
    <property type="match status" value="1"/>
</dbReference>
<dbReference type="SUPFAM" id="SSF51735">
    <property type="entry name" value="NAD(P)-binding Rossmann-fold domains"/>
    <property type="match status" value="1"/>
</dbReference>
<evidence type="ECO:0000256" key="3">
    <source>
        <dbReference type="ARBA" id="ARBA00023002"/>
    </source>
</evidence>
<organism evidence="6 7">
    <name type="scientific">Mesorhizobium loti R88b</name>
    <dbReference type="NCBI Taxonomy" id="935548"/>
    <lineage>
        <taxon>Bacteria</taxon>
        <taxon>Pseudomonadati</taxon>
        <taxon>Pseudomonadota</taxon>
        <taxon>Alphaproteobacteria</taxon>
        <taxon>Hyphomicrobiales</taxon>
        <taxon>Phyllobacteriaceae</taxon>
        <taxon>Mesorhizobium</taxon>
    </lineage>
</organism>
<feature type="domain" description="Enoyl reductase (ER)" evidence="5">
    <location>
        <begin position="7"/>
        <end position="322"/>
    </location>
</feature>
<dbReference type="InterPro" id="IPR011032">
    <property type="entry name" value="GroES-like_sf"/>
</dbReference>
<comment type="similarity">
    <text evidence="4">Belongs to the zinc-containing alcohol dehydrogenase family.</text>
</comment>